<dbReference type="Proteomes" id="UP000799444">
    <property type="component" value="Unassembled WGS sequence"/>
</dbReference>
<evidence type="ECO:0000313" key="4">
    <source>
        <dbReference type="Proteomes" id="UP000799444"/>
    </source>
</evidence>
<feature type="domain" description="SGNH hydrolase-type esterase" evidence="2">
    <location>
        <begin position="20"/>
        <end position="197"/>
    </location>
</feature>
<evidence type="ECO:0000256" key="1">
    <source>
        <dbReference type="SAM" id="MobiDB-lite"/>
    </source>
</evidence>
<dbReference type="PANTHER" id="PTHR30383:SF31">
    <property type="entry name" value="SGNH HYDROLASE-TYPE ESTERASE DOMAIN-CONTAINING PROTEIN-RELATED"/>
    <property type="match status" value="1"/>
</dbReference>
<protein>
    <submittedName>
        <fullName evidence="3">SGNH hydrolase</fullName>
    </submittedName>
</protein>
<sequence length="287" mass="29967">MASTALAVNTTSTPFRIMAAGASVTFGVGSTTGDSYRKDFQDLMTANGMSVDYVGTKKHGNFSNNAVEATSGFVISQIAAALHTAVPKFLPNLVLIDAGTNNCNKGGLVPDAGTNITNMINDVFALSPGSTVILATVLVNSVEKQDACRVDENKQFTALAAKMQAEGAKLVLVDMRGPDGPLVTDLADGRHPNDVGYSKMAKVWFSGVQEVVSKGLLSPASSKTINPAATQTPPAAGAADSTRTTVPLQPVPSSASSHLQLRRVMQVGGNMWLGIFLSWLSINVAFH</sequence>
<dbReference type="InterPro" id="IPR036514">
    <property type="entry name" value="SGNH_hydro_sf"/>
</dbReference>
<dbReference type="Pfam" id="PF13472">
    <property type="entry name" value="Lipase_GDSL_2"/>
    <property type="match status" value="1"/>
</dbReference>
<dbReference type="InterPro" id="IPR051532">
    <property type="entry name" value="Ester_Hydrolysis_Enzymes"/>
</dbReference>
<keyword evidence="4" id="KW-1185">Reference proteome</keyword>
<evidence type="ECO:0000313" key="3">
    <source>
        <dbReference type="EMBL" id="KAF2726615.1"/>
    </source>
</evidence>
<dbReference type="AlphaFoldDB" id="A0A9P4UVX9"/>
<dbReference type="GO" id="GO:0004622">
    <property type="term" value="F:phosphatidylcholine lysophospholipase activity"/>
    <property type="evidence" value="ECO:0007669"/>
    <property type="project" value="TreeGrafter"/>
</dbReference>
<dbReference type="OrthoDB" id="3915838at2759"/>
<reference evidence="3" key="1">
    <citation type="journal article" date="2020" name="Stud. Mycol.">
        <title>101 Dothideomycetes genomes: a test case for predicting lifestyles and emergence of pathogens.</title>
        <authorList>
            <person name="Haridas S."/>
            <person name="Albert R."/>
            <person name="Binder M."/>
            <person name="Bloem J."/>
            <person name="Labutti K."/>
            <person name="Salamov A."/>
            <person name="Andreopoulos B."/>
            <person name="Baker S."/>
            <person name="Barry K."/>
            <person name="Bills G."/>
            <person name="Bluhm B."/>
            <person name="Cannon C."/>
            <person name="Castanera R."/>
            <person name="Culley D."/>
            <person name="Daum C."/>
            <person name="Ezra D."/>
            <person name="Gonzalez J."/>
            <person name="Henrissat B."/>
            <person name="Kuo A."/>
            <person name="Liang C."/>
            <person name="Lipzen A."/>
            <person name="Lutzoni F."/>
            <person name="Magnuson J."/>
            <person name="Mondo S."/>
            <person name="Nolan M."/>
            <person name="Ohm R."/>
            <person name="Pangilinan J."/>
            <person name="Park H.-J."/>
            <person name="Ramirez L."/>
            <person name="Alfaro M."/>
            <person name="Sun H."/>
            <person name="Tritt A."/>
            <person name="Yoshinaga Y."/>
            <person name="Zwiers L.-H."/>
            <person name="Turgeon B."/>
            <person name="Goodwin S."/>
            <person name="Spatafora J."/>
            <person name="Crous P."/>
            <person name="Grigoriev I."/>
        </authorList>
    </citation>
    <scope>NUCLEOTIDE SEQUENCE</scope>
    <source>
        <strain evidence="3">CBS 125425</strain>
    </source>
</reference>
<organism evidence="3 4">
    <name type="scientific">Polyplosphaeria fusca</name>
    <dbReference type="NCBI Taxonomy" id="682080"/>
    <lineage>
        <taxon>Eukaryota</taxon>
        <taxon>Fungi</taxon>
        <taxon>Dikarya</taxon>
        <taxon>Ascomycota</taxon>
        <taxon>Pezizomycotina</taxon>
        <taxon>Dothideomycetes</taxon>
        <taxon>Pleosporomycetidae</taxon>
        <taxon>Pleosporales</taxon>
        <taxon>Tetraplosphaeriaceae</taxon>
        <taxon>Polyplosphaeria</taxon>
    </lineage>
</organism>
<keyword evidence="3" id="KW-0378">Hydrolase</keyword>
<gene>
    <name evidence="3" type="ORF">EJ04DRAFT_452990</name>
</gene>
<dbReference type="EMBL" id="ML996424">
    <property type="protein sequence ID" value="KAF2726615.1"/>
    <property type="molecule type" value="Genomic_DNA"/>
</dbReference>
<dbReference type="InterPro" id="IPR013830">
    <property type="entry name" value="SGNH_hydro"/>
</dbReference>
<feature type="compositionally biased region" description="Low complexity" evidence="1">
    <location>
        <begin position="227"/>
        <end position="239"/>
    </location>
</feature>
<feature type="region of interest" description="Disordered" evidence="1">
    <location>
        <begin position="222"/>
        <end position="253"/>
    </location>
</feature>
<comment type="caution">
    <text evidence="3">The sequence shown here is derived from an EMBL/GenBank/DDBJ whole genome shotgun (WGS) entry which is preliminary data.</text>
</comment>
<name>A0A9P4UVX9_9PLEO</name>
<dbReference type="SUPFAM" id="SSF52266">
    <property type="entry name" value="SGNH hydrolase"/>
    <property type="match status" value="1"/>
</dbReference>
<evidence type="ECO:0000259" key="2">
    <source>
        <dbReference type="Pfam" id="PF13472"/>
    </source>
</evidence>
<dbReference type="PANTHER" id="PTHR30383">
    <property type="entry name" value="THIOESTERASE 1/PROTEASE 1/LYSOPHOSPHOLIPASE L1"/>
    <property type="match status" value="1"/>
</dbReference>
<proteinExistence type="predicted"/>
<accession>A0A9P4UVX9</accession>
<feature type="compositionally biased region" description="Polar residues" evidence="1">
    <location>
        <begin position="241"/>
        <end position="253"/>
    </location>
</feature>
<dbReference type="Gene3D" id="3.40.50.1110">
    <property type="entry name" value="SGNH hydrolase"/>
    <property type="match status" value="1"/>
</dbReference>